<dbReference type="GO" id="GO:0009252">
    <property type="term" value="P:peptidoglycan biosynthetic process"/>
    <property type="evidence" value="ECO:0007669"/>
    <property type="project" value="UniProtKB-UniRule"/>
</dbReference>
<feature type="active site" evidence="20">
    <location>
        <position position="309"/>
    </location>
</feature>
<dbReference type="Gene3D" id="3.90.78.10">
    <property type="entry name" value="UDP-N-acetylenolpyruvoylglucosamine reductase, C-terminal domain"/>
    <property type="match status" value="1"/>
</dbReference>
<accession>A0A369CK26</accession>
<evidence type="ECO:0000256" key="10">
    <source>
        <dbReference type="ARBA" id="ARBA00022630"/>
    </source>
</evidence>
<comment type="subcellular location">
    <subcellularLocation>
        <location evidence="3 20">Cytoplasm</location>
    </subcellularLocation>
</comment>
<comment type="cofactor">
    <cofactor evidence="1 20">
        <name>FAD</name>
        <dbReference type="ChEBI" id="CHEBI:57692"/>
    </cofactor>
</comment>
<dbReference type="Gene3D" id="3.30.43.10">
    <property type="entry name" value="Uridine Diphospho-n-acetylenolpyruvylglucosamine Reductase, domain 2"/>
    <property type="match status" value="1"/>
</dbReference>
<dbReference type="PANTHER" id="PTHR21071:SF4">
    <property type="entry name" value="UDP-N-ACETYLENOLPYRUVOYLGLUCOSAMINE REDUCTASE"/>
    <property type="match status" value="1"/>
</dbReference>
<gene>
    <name evidence="20" type="primary">murB</name>
    <name evidence="22" type="ORF">DFQ59_101738</name>
</gene>
<keyword evidence="15 20" id="KW-0560">Oxidoreductase</keyword>
<protein>
    <recommendedName>
        <fullName evidence="7 20">UDP-N-acetylenolpyruvoylglucosamine reductase</fullName>
        <ecNumber evidence="6 20">1.3.1.98</ecNumber>
    </recommendedName>
    <alternativeName>
        <fullName evidence="18 20">UDP-N-acetylmuramate dehydrogenase</fullName>
    </alternativeName>
</protein>
<dbReference type="InterPro" id="IPR003170">
    <property type="entry name" value="MurB"/>
</dbReference>
<dbReference type="UniPathway" id="UPA00219"/>
<evidence type="ECO:0000256" key="12">
    <source>
        <dbReference type="ARBA" id="ARBA00022857"/>
    </source>
</evidence>
<evidence type="ECO:0000256" key="15">
    <source>
        <dbReference type="ARBA" id="ARBA00023002"/>
    </source>
</evidence>
<evidence type="ECO:0000256" key="9">
    <source>
        <dbReference type="ARBA" id="ARBA00022618"/>
    </source>
</evidence>
<evidence type="ECO:0000259" key="21">
    <source>
        <dbReference type="PROSITE" id="PS51387"/>
    </source>
</evidence>
<dbReference type="Proteomes" id="UP000252707">
    <property type="component" value="Unassembled WGS sequence"/>
</dbReference>
<name>A0A369CK26_9GAMM</name>
<keyword evidence="16 20" id="KW-0131">Cell cycle</keyword>
<sequence>MYRLRGAMGVGMIMQGDTPGGNGGWQPRGELREDEPMAVHCSWRAGGPAARYYIPADLEDLQEFLANLPEDEPLLWLGLGSNLLVRDGGFQGTVIALLGVLDSLEALPGNRIRVGAGVPCAKVARFCSREGLTGLEFLAGIPGTMGGALAMNAGAFGGETWSRVTTVETVNRGGRLHRRIPADFTVGYRRVQGPAGEWFTAAEFALQPVTADGEAQARVKALLERREQTQPIGLPSCGSVFRNPPGDHAARLIEACGLKGECEGGACVSEKHANFIINTGGATAGDIEVLIRRVAATVERKQGVRLVTEVHIVGEPGPRGGGNHGD</sequence>
<reference evidence="22 23" key="1">
    <citation type="submission" date="2018-07" db="EMBL/GenBank/DDBJ databases">
        <title>Genomic Encyclopedia of Type Strains, Phase IV (KMG-IV): sequencing the most valuable type-strain genomes for metagenomic binning, comparative biology and taxonomic classification.</title>
        <authorList>
            <person name="Goeker M."/>
        </authorList>
    </citation>
    <scope>NUCLEOTIDE SEQUENCE [LARGE SCALE GENOMIC DNA]</scope>
    <source>
        <strain evidence="22 23">DSM 26407</strain>
    </source>
</reference>
<dbReference type="PANTHER" id="PTHR21071">
    <property type="entry name" value="UDP-N-ACETYLENOLPYRUVOYLGLUCOSAMINE REDUCTASE"/>
    <property type="match status" value="1"/>
</dbReference>
<feature type="active site" evidence="20">
    <location>
        <position position="189"/>
    </location>
</feature>
<dbReference type="AlphaFoldDB" id="A0A369CK26"/>
<dbReference type="GO" id="GO:0071555">
    <property type="term" value="P:cell wall organization"/>
    <property type="evidence" value="ECO:0007669"/>
    <property type="project" value="UniProtKB-KW"/>
</dbReference>
<dbReference type="Pfam" id="PF02873">
    <property type="entry name" value="MurB_C"/>
    <property type="match status" value="1"/>
</dbReference>
<dbReference type="GO" id="GO:0071949">
    <property type="term" value="F:FAD binding"/>
    <property type="evidence" value="ECO:0007669"/>
    <property type="project" value="InterPro"/>
</dbReference>
<dbReference type="InterPro" id="IPR016166">
    <property type="entry name" value="FAD-bd_PCMH"/>
</dbReference>
<evidence type="ECO:0000256" key="3">
    <source>
        <dbReference type="ARBA" id="ARBA00004496"/>
    </source>
</evidence>
<comment type="function">
    <text evidence="2 20">Cell wall formation.</text>
</comment>
<dbReference type="InterPro" id="IPR011601">
    <property type="entry name" value="MurB_C"/>
</dbReference>
<keyword evidence="13 20" id="KW-0133">Cell shape</keyword>
<proteinExistence type="inferred from homology"/>
<dbReference type="HAMAP" id="MF_00037">
    <property type="entry name" value="MurB"/>
    <property type="match status" value="1"/>
</dbReference>
<organism evidence="22 23">
    <name type="scientific">Thioalbus denitrificans</name>
    <dbReference type="NCBI Taxonomy" id="547122"/>
    <lineage>
        <taxon>Bacteria</taxon>
        <taxon>Pseudomonadati</taxon>
        <taxon>Pseudomonadota</taxon>
        <taxon>Gammaproteobacteria</taxon>
        <taxon>Chromatiales</taxon>
        <taxon>Ectothiorhodospiraceae</taxon>
        <taxon>Thioalbus</taxon>
    </lineage>
</organism>
<evidence type="ECO:0000256" key="16">
    <source>
        <dbReference type="ARBA" id="ARBA00023306"/>
    </source>
</evidence>
<evidence type="ECO:0000313" key="23">
    <source>
        <dbReference type="Proteomes" id="UP000252707"/>
    </source>
</evidence>
<dbReference type="Gene3D" id="3.30.465.10">
    <property type="match status" value="1"/>
</dbReference>
<dbReference type="NCBIfam" id="NF010480">
    <property type="entry name" value="PRK13905.1"/>
    <property type="match status" value="1"/>
</dbReference>
<keyword evidence="8 20" id="KW-0963">Cytoplasm</keyword>
<evidence type="ECO:0000256" key="18">
    <source>
        <dbReference type="ARBA" id="ARBA00031026"/>
    </source>
</evidence>
<evidence type="ECO:0000256" key="5">
    <source>
        <dbReference type="ARBA" id="ARBA00010485"/>
    </source>
</evidence>
<evidence type="ECO:0000256" key="20">
    <source>
        <dbReference type="HAMAP-Rule" id="MF_00037"/>
    </source>
</evidence>
<evidence type="ECO:0000256" key="6">
    <source>
        <dbReference type="ARBA" id="ARBA00012518"/>
    </source>
</evidence>
<comment type="similarity">
    <text evidence="5 20">Belongs to the MurB family.</text>
</comment>
<keyword evidence="17 20" id="KW-0961">Cell wall biogenesis/degradation</keyword>
<keyword evidence="9 20" id="KW-0132">Cell division</keyword>
<keyword evidence="23" id="KW-1185">Reference proteome</keyword>
<dbReference type="EMBL" id="QPJY01000001">
    <property type="protein sequence ID" value="RCX33435.1"/>
    <property type="molecule type" value="Genomic_DNA"/>
</dbReference>
<evidence type="ECO:0000256" key="19">
    <source>
        <dbReference type="ARBA" id="ARBA00048914"/>
    </source>
</evidence>
<keyword evidence="14 20" id="KW-0573">Peptidoglycan synthesis</keyword>
<dbReference type="InterPro" id="IPR016167">
    <property type="entry name" value="FAD-bd_PCMH_sub1"/>
</dbReference>
<dbReference type="InterPro" id="IPR016169">
    <property type="entry name" value="FAD-bd_PCMH_sub2"/>
</dbReference>
<comment type="catalytic activity">
    <reaction evidence="19 20">
        <text>UDP-N-acetyl-alpha-D-muramate + NADP(+) = UDP-N-acetyl-3-O-(1-carboxyvinyl)-alpha-D-glucosamine + NADPH + H(+)</text>
        <dbReference type="Rhea" id="RHEA:12248"/>
        <dbReference type="ChEBI" id="CHEBI:15378"/>
        <dbReference type="ChEBI" id="CHEBI:57783"/>
        <dbReference type="ChEBI" id="CHEBI:58349"/>
        <dbReference type="ChEBI" id="CHEBI:68483"/>
        <dbReference type="ChEBI" id="CHEBI:70757"/>
        <dbReference type="EC" id="1.3.1.98"/>
    </reaction>
</comment>
<dbReference type="GO" id="GO:0008762">
    <property type="term" value="F:UDP-N-acetylmuramate dehydrogenase activity"/>
    <property type="evidence" value="ECO:0007669"/>
    <property type="project" value="UniProtKB-UniRule"/>
</dbReference>
<dbReference type="InterPro" id="IPR006094">
    <property type="entry name" value="Oxid_FAD_bind_N"/>
</dbReference>
<dbReference type="GO" id="GO:0005829">
    <property type="term" value="C:cytosol"/>
    <property type="evidence" value="ECO:0007669"/>
    <property type="project" value="TreeGrafter"/>
</dbReference>
<dbReference type="InterPro" id="IPR036635">
    <property type="entry name" value="MurB_C_sf"/>
</dbReference>
<comment type="caution">
    <text evidence="22">The sequence shown here is derived from an EMBL/GenBank/DDBJ whole genome shotgun (WGS) entry which is preliminary data.</text>
</comment>
<keyword evidence="12 20" id="KW-0521">NADP</keyword>
<dbReference type="GO" id="GO:0051301">
    <property type="term" value="P:cell division"/>
    <property type="evidence" value="ECO:0007669"/>
    <property type="project" value="UniProtKB-KW"/>
</dbReference>
<evidence type="ECO:0000256" key="14">
    <source>
        <dbReference type="ARBA" id="ARBA00022984"/>
    </source>
</evidence>
<evidence type="ECO:0000256" key="17">
    <source>
        <dbReference type="ARBA" id="ARBA00023316"/>
    </source>
</evidence>
<feature type="active site" description="Proton donor" evidence="20">
    <location>
        <position position="239"/>
    </location>
</feature>
<dbReference type="GO" id="GO:0008360">
    <property type="term" value="P:regulation of cell shape"/>
    <property type="evidence" value="ECO:0007669"/>
    <property type="project" value="UniProtKB-KW"/>
</dbReference>
<evidence type="ECO:0000256" key="4">
    <source>
        <dbReference type="ARBA" id="ARBA00004752"/>
    </source>
</evidence>
<evidence type="ECO:0000256" key="7">
    <source>
        <dbReference type="ARBA" id="ARBA00015188"/>
    </source>
</evidence>
<dbReference type="Pfam" id="PF01565">
    <property type="entry name" value="FAD_binding_4"/>
    <property type="match status" value="1"/>
</dbReference>
<evidence type="ECO:0000256" key="11">
    <source>
        <dbReference type="ARBA" id="ARBA00022827"/>
    </source>
</evidence>
<dbReference type="InterPro" id="IPR036318">
    <property type="entry name" value="FAD-bd_PCMH-like_sf"/>
</dbReference>
<dbReference type="NCBIfam" id="TIGR00179">
    <property type="entry name" value="murB"/>
    <property type="match status" value="1"/>
</dbReference>
<evidence type="ECO:0000256" key="1">
    <source>
        <dbReference type="ARBA" id="ARBA00001974"/>
    </source>
</evidence>
<feature type="domain" description="FAD-binding PCMH-type" evidence="21">
    <location>
        <begin position="45"/>
        <end position="209"/>
    </location>
</feature>
<evidence type="ECO:0000256" key="8">
    <source>
        <dbReference type="ARBA" id="ARBA00022490"/>
    </source>
</evidence>
<dbReference type="SUPFAM" id="SSF56176">
    <property type="entry name" value="FAD-binding/transporter-associated domain-like"/>
    <property type="match status" value="1"/>
</dbReference>
<keyword evidence="11 20" id="KW-0274">FAD</keyword>
<evidence type="ECO:0000313" key="22">
    <source>
        <dbReference type="EMBL" id="RCX33435.1"/>
    </source>
</evidence>
<dbReference type="EC" id="1.3.1.98" evidence="6 20"/>
<dbReference type="SUPFAM" id="SSF56194">
    <property type="entry name" value="Uridine diphospho-N-Acetylenolpyruvylglucosamine reductase, MurB, C-terminal domain"/>
    <property type="match status" value="1"/>
</dbReference>
<evidence type="ECO:0000256" key="13">
    <source>
        <dbReference type="ARBA" id="ARBA00022960"/>
    </source>
</evidence>
<comment type="pathway">
    <text evidence="4 20">Cell wall biogenesis; peptidoglycan biosynthesis.</text>
</comment>
<dbReference type="PROSITE" id="PS51387">
    <property type="entry name" value="FAD_PCMH"/>
    <property type="match status" value="1"/>
</dbReference>
<evidence type="ECO:0000256" key="2">
    <source>
        <dbReference type="ARBA" id="ARBA00003921"/>
    </source>
</evidence>
<keyword evidence="10 20" id="KW-0285">Flavoprotein</keyword>